<comment type="caution">
    <text evidence="1">The sequence shown here is derived from an EMBL/GenBank/DDBJ whole genome shotgun (WGS) entry which is preliminary data.</text>
</comment>
<dbReference type="InterPro" id="IPR023214">
    <property type="entry name" value="HAD_sf"/>
</dbReference>
<name>A0A926EAU0_9FIRM</name>
<dbReference type="InterPro" id="IPR006439">
    <property type="entry name" value="HAD-SF_hydro_IA"/>
</dbReference>
<dbReference type="Gene3D" id="1.10.150.240">
    <property type="entry name" value="Putative phosphatase, domain 2"/>
    <property type="match status" value="1"/>
</dbReference>
<evidence type="ECO:0000313" key="1">
    <source>
        <dbReference type="EMBL" id="MBC8571115.1"/>
    </source>
</evidence>
<dbReference type="EMBL" id="JACRTC010000007">
    <property type="protein sequence ID" value="MBC8571115.1"/>
    <property type="molecule type" value="Genomic_DNA"/>
</dbReference>
<organism evidence="1 2">
    <name type="scientific">Zongyangia hominis</name>
    <dbReference type="NCBI Taxonomy" id="2763677"/>
    <lineage>
        <taxon>Bacteria</taxon>
        <taxon>Bacillati</taxon>
        <taxon>Bacillota</taxon>
        <taxon>Clostridia</taxon>
        <taxon>Eubacteriales</taxon>
        <taxon>Oscillospiraceae</taxon>
        <taxon>Zongyangia</taxon>
    </lineage>
</organism>
<dbReference type="SFLD" id="SFLDG01129">
    <property type="entry name" value="C1.5:_HAD__Beta-PGM__Phosphata"/>
    <property type="match status" value="1"/>
</dbReference>
<dbReference type="InterPro" id="IPR041492">
    <property type="entry name" value="HAD_2"/>
</dbReference>
<dbReference type="InterPro" id="IPR023198">
    <property type="entry name" value="PGP-like_dom2"/>
</dbReference>
<dbReference type="SUPFAM" id="SSF56784">
    <property type="entry name" value="HAD-like"/>
    <property type="match status" value="1"/>
</dbReference>
<dbReference type="Gene3D" id="3.40.50.1000">
    <property type="entry name" value="HAD superfamily/HAD-like"/>
    <property type="match status" value="1"/>
</dbReference>
<dbReference type="Pfam" id="PF13419">
    <property type="entry name" value="HAD_2"/>
    <property type="match status" value="1"/>
</dbReference>
<proteinExistence type="predicted"/>
<dbReference type="AlphaFoldDB" id="A0A926EAU0"/>
<evidence type="ECO:0000313" key="2">
    <source>
        <dbReference type="Proteomes" id="UP000660861"/>
    </source>
</evidence>
<sequence length="218" mass="23824">MATLFHRHGCKAVVFDMDGVLIDSEPLHFQVLGELCQSLGFTLTWERFVPFIGKDEVTFWTWAIREHQLGAPMQDYIRTYLDRLNRFFTSTAHIPPIDGVVELLEALKREGMGIGLASSSAIRVIEDTLGTLGISQYFDALAGADQVGKSKPDPAVYRKAMEDLGVAPSECGAIEDSNYGMLAAKASGAFCVAYRNPSAGEQDLSMADAAVDSLRELL</sequence>
<dbReference type="RefSeq" id="WP_262398205.1">
    <property type="nucleotide sequence ID" value="NZ_JACRTC010000007.1"/>
</dbReference>
<dbReference type="PANTHER" id="PTHR18901:SF38">
    <property type="entry name" value="PSEUDOURIDINE-5'-PHOSPHATASE"/>
    <property type="match status" value="1"/>
</dbReference>
<dbReference type="NCBIfam" id="TIGR01549">
    <property type="entry name" value="HAD-SF-IA-v1"/>
    <property type="match status" value="1"/>
</dbReference>
<accession>A0A926EAU0</accession>
<dbReference type="Proteomes" id="UP000660861">
    <property type="component" value="Unassembled WGS sequence"/>
</dbReference>
<gene>
    <name evidence="1" type="ORF">H8709_09795</name>
</gene>
<keyword evidence="2" id="KW-1185">Reference proteome</keyword>
<dbReference type="InterPro" id="IPR036412">
    <property type="entry name" value="HAD-like_sf"/>
</dbReference>
<dbReference type="SFLD" id="SFLDS00003">
    <property type="entry name" value="Haloacid_Dehalogenase"/>
    <property type="match status" value="1"/>
</dbReference>
<dbReference type="NCBIfam" id="TIGR01509">
    <property type="entry name" value="HAD-SF-IA-v3"/>
    <property type="match status" value="1"/>
</dbReference>
<dbReference type="PRINTS" id="PR00413">
    <property type="entry name" value="HADHALOGNASE"/>
</dbReference>
<protein>
    <submittedName>
        <fullName evidence="1">HAD family phosphatase</fullName>
    </submittedName>
</protein>
<reference evidence="1" key="1">
    <citation type="submission" date="2020-08" db="EMBL/GenBank/DDBJ databases">
        <title>Genome public.</title>
        <authorList>
            <person name="Liu C."/>
            <person name="Sun Q."/>
        </authorList>
    </citation>
    <scope>NUCLEOTIDE SEQUENCE</scope>
    <source>
        <strain evidence="1">NSJ-54</strain>
    </source>
</reference>
<dbReference type="PANTHER" id="PTHR18901">
    <property type="entry name" value="2-DEOXYGLUCOSE-6-PHOSPHATE PHOSPHATASE 2"/>
    <property type="match status" value="1"/>
</dbReference>
<dbReference type="SFLD" id="SFLDG01135">
    <property type="entry name" value="C1.5.6:_HAD__Beta-PGM__Phospha"/>
    <property type="match status" value="1"/>
</dbReference>